<dbReference type="GO" id="GO:0000981">
    <property type="term" value="F:DNA-binding transcription factor activity, RNA polymerase II-specific"/>
    <property type="evidence" value="ECO:0007669"/>
    <property type="project" value="TreeGrafter"/>
</dbReference>
<evidence type="ECO:0000259" key="8">
    <source>
        <dbReference type="PROSITE" id="PS51057"/>
    </source>
</evidence>
<keyword evidence="4" id="KW-0805">Transcription regulation</keyword>
<keyword evidence="6" id="KW-0804">Transcription</keyword>
<proteinExistence type="predicted"/>
<dbReference type="FunFam" id="1.10.10.10:FF:000003">
    <property type="entry name" value="Paired box protein Pax-6"/>
    <property type="match status" value="1"/>
</dbReference>
<dbReference type="SUPFAM" id="SSF46689">
    <property type="entry name" value="Homeodomain-like"/>
    <property type="match status" value="1"/>
</dbReference>
<dbReference type="InterPro" id="IPR043182">
    <property type="entry name" value="PAIRED_DNA-bd_dom"/>
</dbReference>
<keyword evidence="3" id="KW-0563">Paired box</keyword>
<evidence type="ECO:0000256" key="2">
    <source>
        <dbReference type="ARBA" id="ARBA00022473"/>
    </source>
</evidence>
<protein>
    <submittedName>
        <fullName evidence="10">Paired domain-containing protein</fullName>
    </submittedName>
</protein>
<dbReference type="WBParaSite" id="PDA_v2.g24256.t1">
    <property type="protein sequence ID" value="PDA_v2.g24256.t1"/>
    <property type="gene ID" value="PDA_v2.g24256"/>
</dbReference>
<evidence type="ECO:0000313" key="9">
    <source>
        <dbReference type="Proteomes" id="UP000887578"/>
    </source>
</evidence>
<dbReference type="Proteomes" id="UP000887578">
    <property type="component" value="Unplaced"/>
</dbReference>
<comment type="subcellular location">
    <subcellularLocation>
        <location evidence="1">Nucleus</location>
    </subcellularLocation>
</comment>
<evidence type="ECO:0000256" key="3">
    <source>
        <dbReference type="ARBA" id="ARBA00022724"/>
    </source>
</evidence>
<organism evidence="9 10">
    <name type="scientific">Panagrolaimus davidi</name>
    <dbReference type="NCBI Taxonomy" id="227884"/>
    <lineage>
        <taxon>Eukaryota</taxon>
        <taxon>Metazoa</taxon>
        <taxon>Ecdysozoa</taxon>
        <taxon>Nematoda</taxon>
        <taxon>Chromadorea</taxon>
        <taxon>Rhabditida</taxon>
        <taxon>Tylenchina</taxon>
        <taxon>Panagrolaimomorpha</taxon>
        <taxon>Panagrolaimoidea</taxon>
        <taxon>Panagrolaimidae</taxon>
        <taxon>Panagrolaimus</taxon>
    </lineage>
</organism>
<dbReference type="PROSITE" id="PS51057">
    <property type="entry name" value="PAIRED_2"/>
    <property type="match status" value="1"/>
</dbReference>
<evidence type="ECO:0000313" key="10">
    <source>
        <dbReference type="WBParaSite" id="PDA_v2.g24256.t1"/>
    </source>
</evidence>
<evidence type="ECO:0000256" key="7">
    <source>
        <dbReference type="ARBA" id="ARBA00023242"/>
    </source>
</evidence>
<evidence type="ECO:0000256" key="1">
    <source>
        <dbReference type="ARBA" id="ARBA00004123"/>
    </source>
</evidence>
<dbReference type="InterPro" id="IPR036388">
    <property type="entry name" value="WH-like_DNA-bd_sf"/>
</dbReference>
<dbReference type="PANTHER" id="PTHR45636">
    <property type="entry name" value="PAIRED BOX PROTEIN PAX-6-RELATED-RELATED"/>
    <property type="match status" value="1"/>
</dbReference>
<keyword evidence="7" id="KW-0539">Nucleus</keyword>
<name>A0A914Q5K6_9BILA</name>
<dbReference type="Gene3D" id="1.10.10.10">
    <property type="entry name" value="Winged helix-like DNA-binding domain superfamily/Winged helix DNA-binding domain"/>
    <property type="match status" value="2"/>
</dbReference>
<evidence type="ECO:0000256" key="5">
    <source>
        <dbReference type="ARBA" id="ARBA00023125"/>
    </source>
</evidence>
<accession>A0A914Q5K6</accession>
<sequence>MMQKVISVLALSGFTTTGTSSSSSPLITSASAFSSFNSSSSSPALPPSSSPSSTLTPITTGSYGEINQLGGIFVNGRPLPLRIRLKIVELACQGIRPCDISRQLKVSHGCVSKILTRYTESGSVLPGTIGGSKPKVATPKVIEYVKILKHRDPGIFAWEIKEKLIENGICDKDNVPSISSISRILRSQQNSGDRNSRSPRNSEAYQYFISGTISVPSSSPNSAFPAIPPHPYISSSTPNIQYPLPAKFESQIQ</sequence>
<dbReference type="InterPro" id="IPR009057">
    <property type="entry name" value="Homeodomain-like_sf"/>
</dbReference>
<keyword evidence="9" id="KW-1185">Reference proteome</keyword>
<evidence type="ECO:0000256" key="6">
    <source>
        <dbReference type="ARBA" id="ARBA00023163"/>
    </source>
</evidence>
<dbReference type="SMART" id="SM00351">
    <property type="entry name" value="PAX"/>
    <property type="match status" value="1"/>
</dbReference>
<dbReference type="InterPro" id="IPR043565">
    <property type="entry name" value="PAX_fam"/>
</dbReference>
<dbReference type="GO" id="GO:0005634">
    <property type="term" value="C:nucleus"/>
    <property type="evidence" value="ECO:0007669"/>
    <property type="project" value="UniProtKB-SubCell"/>
</dbReference>
<dbReference type="Pfam" id="PF00292">
    <property type="entry name" value="PAX"/>
    <property type="match status" value="1"/>
</dbReference>
<dbReference type="PANTHER" id="PTHR45636:SF16">
    <property type="entry name" value="PAIRED BOX POX-MESO PROTEIN"/>
    <property type="match status" value="1"/>
</dbReference>
<reference evidence="10" key="1">
    <citation type="submission" date="2022-11" db="UniProtKB">
        <authorList>
            <consortium name="WormBaseParasite"/>
        </authorList>
    </citation>
    <scope>IDENTIFICATION</scope>
</reference>
<keyword evidence="2" id="KW-0217">Developmental protein</keyword>
<dbReference type="PRINTS" id="PR00027">
    <property type="entry name" value="PAIREDBOX"/>
</dbReference>
<feature type="domain" description="Paired" evidence="8">
    <location>
        <begin position="62"/>
        <end position="188"/>
    </location>
</feature>
<dbReference type="AlphaFoldDB" id="A0A914Q5K6"/>
<dbReference type="InterPro" id="IPR001523">
    <property type="entry name" value="Paired_dom"/>
</dbReference>
<dbReference type="GO" id="GO:0000978">
    <property type="term" value="F:RNA polymerase II cis-regulatory region sequence-specific DNA binding"/>
    <property type="evidence" value="ECO:0007669"/>
    <property type="project" value="TreeGrafter"/>
</dbReference>
<dbReference type="PROSITE" id="PS00034">
    <property type="entry name" value="PAIRED_1"/>
    <property type="match status" value="1"/>
</dbReference>
<evidence type="ECO:0000256" key="4">
    <source>
        <dbReference type="ARBA" id="ARBA00023015"/>
    </source>
</evidence>
<keyword evidence="5" id="KW-0238">DNA-binding</keyword>